<feature type="domain" description="Tail fibre protein gp37 trimerization region" evidence="1">
    <location>
        <begin position="159"/>
        <end position="247"/>
    </location>
</feature>
<dbReference type="InterPro" id="IPR048388">
    <property type="entry name" value="Gp37_trimer"/>
</dbReference>
<accession>A0A6B9SPS0</accession>
<evidence type="ECO:0000313" key="3">
    <source>
        <dbReference type="Proteomes" id="UP000463977"/>
    </source>
</evidence>
<keyword evidence="3" id="KW-1185">Reference proteome</keyword>
<evidence type="ECO:0000313" key="2">
    <source>
        <dbReference type="EMBL" id="QHJ72621.1"/>
    </source>
</evidence>
<feature type="domain" description="Tail fibre protein gp37 trimerization region" evidence="1">
    <location>
        <begin position="275"/>
        <end position="355"/>
    </location>
</feature>
<dbReference type="EMBL" id="MN882542">
    <property type="protein sequence ID" value="QHJ72621.1"/>
    <property type="molecule type" value="Genomic_DNA"/>
</dbReference>
<evidence type="ECO:0000259" key="1">
    <source>
        <dbReference type="Pfam" id="PF20744"/>
    </source>
</evidence>
<feature type="domain" description="Tail fibre protein gp37 trimerization region" evidence="1">
    <location>
        <begin position="381"/>
        <end position="470"/>
    </location>
</feature>
<proteinExistence type="predicted"/>
<sequence length="849" mass="91802">MADYKLSQLNSIDTIRSEDLLHIRVKKRPEMLGDEDRRMTYQDFLASFKLERFVQIAGSTMIGDLGIVKLLYGGKAVFDPTGSSEITIGDVLKTFKLNANGLKLTIADASRSATVYHTLNKPSPNELGMRTNEENDARYARLAVTNTFSGTQNIQGDANLLRLRNQNANNAQYIEGVNLDGSARWWVGIGSNGSDEVKLYNNKYNSVLTVASNISVNKSLAITGQVQPSDFSNLDARYFTQTVANQRFAQLAANNNFTGTNTFSRNLLIISDSAALRLKNATSSSLFIQGVDSQNANRWYVGNGDNTASVLLHNYVHGSNIRLDNGYISVNQNFRITGQVQPSDWANIDSRYIPAATLNTIARTNAMNTFNGVQTVVSDNEGLVIRNSTQSKPLYIRGVDTANVSRWWIGIGGADSNNVTLSNSFSGTQISLESTLVSVNKNLYINGQVQPQDWTNIDGRYYNKSSADSRYLRIRSTGFNNVNGNKWAKIATVTMPQGTSTAVIELFGGAGFNYGIYNQACKTEIVLSTGNGKPKGLNVVAWKNAPNDVVGQVGYVNTSGDNYDIYCYVGGYQNATTARVQSSDNATVQLFASPETYDNAPDDYVAGTIAYYYTSLLKPTPTDIGAYTKAETDQKIAEAISDSTDLNKIYPVGIVTWFNSNVNPNTALPGLTWTYLNNGVGRTIRIAAANGSDVATTGGSDSVTLSVGNLPSHTHSFSATTSSFDYGTKTTNTTGNHAHDRGNMEISGVVGWFRSDNSAFYTASGAFQMGSSQASHGFTGSHFTYGAAADFRASRTWTGVTNTTGNHAHSVGIGSHNHTVSGNTGGTGSGSAFSVTNQFYKLMAWVRTA</sequence>
<dbReference type="Gene3D" id="6.20.80.10">
    <property type="match status" value="3"/>
</dbReference>
<reference evidence="2 3" key="1">
    <citation type="submission" date="2019-12" db="EMBL/GenBank/DDBJ databases">
        <title>Isolation and biological characterization of an alkali-resistant Escherichia coli phage.</title>
        <authorList>
            <person name="Li Y."/>
            <person name="Wu G."/>
            <person name="Shu M."/>
            <person name="Zhong C."/>
        </authorList>
    </citation>
    <scope>NUCLEOTIDE SEQUENCE [LARGE SCALE GENOMIC DNA]</scope>
</reference>
<organism evidence="2 3">
    <name type="scientific">Escherichia phage JN01</name>
    <dbReference type="NCBI Taxonomy" id="2692737"/>
    <lineage>
        <taxon>Viruses</taxon>
        <taxon>Duplodnaviria</taxon>
        <taxon>Heunggongvirae</taxon>
        <taxon>Uroviricota</taxon>
        <taxon>Caudoviricetes</taxon>
        <taxon>Andersonviridae</taxon>
        <taxon>Ounavirinae</taxon>
        <taxon>Felixounavirus</taxon>
        <taxon>Felixounavirus JN01</taxon>
    </lineage>
</organism>
<name>A0A6B9SPS0_9CAUD</name>
<dbReference type="Pfam" id="PF20744">
    <property type="entry name" value="gp37_trimer"/>
    <property type="match status" value="3"/>
</dbReference>
<protein>
    <submittedName>
        <fullName evidence="2">Putative tail fiber protein</fullName>
    </submittedName>
</protein>
<dbReference type="Proteomes" id="UP000463977">
    <property type="component" value="Segment"/>
</dbReference>